<keyword evidence="6" id="KW-1185">Reference proteome</keyword>
<dbReference type="Proteomes" id="UP000186040">
    <property type="component" value="Unassembled WGS sequence"/>
</dbReference>
<dbReference type="Gene3D" id="3.40.309.10">
    <property type="entry name" value="Aldehyde Dehydrogenase, Chain A, domain 2"/>
    <property type="match status" value="1"/>
</dbReference>
<keyword evidence="3" id="KW-0520">NAD</keyword>
<organism evidence="5 6">
    <name type="scientific">Actinokineospora bangkokensis</name>
    <dbReference type="NCBI Taxonomy" id="1193682"/>
    <lineage>
        <taxon>Bacteria</taxon>
        <taxon>Bacillati</taxon>
        <taxon>Actinomycetota</taxon>
        <taxon>Actinomycetes</taxon>
        <taxon>Pseudonocardiales</taxon>
        <taxon>Pseudonocardiaceae</taxon>
        <taxon>Actinokineospora</taxon>
    </lineage>
</organism>
<dbReference type="InterPro" id="IPR016162">
    <property type="entry name" value="Ald_DH_N"/>
</dbReference>
<dbReference type="PANTHER" id="PTHR43720">
    <property type="entry name" value="2-AMINOMUCONIC SEMIALDEHYDE DEHYDROGENASE"/>
    <property type="match status" value="1"/>
</dbReference>
<comment type="caution">
    <text evidence="5">The sequence shown here is derived from an EMBL/GenBank/DDBJ whole genome shotgun (WGS) entry which is preliminary data.</text>
</comment>
<dbReference type="InterPro" id="IPR016161">
    <property type="entry name" value="Ald_DH/histidinol_DH"/>
</dbReference>
<accession>A0A1Q9LL44</accession>
<sequence length="460" mass="48875">MLEVAALGPNGPYRSRRRLTVPDATGTAAVDLSCVPGLVLADWVRTLRSAEPVPPDEARAVLAKAADVFEAQDVLGDSLPAHELRVATLTGTPLPVVRECDAMITAKLRDVGRVLDLATPAGAGTDVGGLRRGAVWCRRGEVFGVNAAGNSPGVHALWLEALALGYRVVVRPSTRDPLTAHRLVTALLSAGLPQDRLVLAPGDHVTADAVVEQADRVLLYGGQAVVDRYRDRADVLTQGPGRSKLVVDGDHRTGLDLAAAGVLYHAGTACTATTGVLVTREHRRFAADLADALRGTSTAAPWQDDATLPAMPVEQAEALVADVLARVEPRQVRLAPRVERVGGTGAAVLTPAVVELDDPRDPLLGHEVPFPCAFVAPFDRSEPDPLSGSLVVSFDTDDHDLVRWAVDHPLVSNAYVGHPTSWLHADVPHDGFLSEFLMRCKGFARTDRQDPAAETSRSGR</sequence>
<comment type="similarity">
    <text evidence="1">Belongs to the aldehyde dehydrogenase family.</text>
</comment>
<dbReference type="AlphaFoldDB" id="A0A1Q9LL44"/>
<reference evidence="5 6" key="1">
    <citation type="submission" date="2016-10" db="EMBL/GenBank/DDBJ databases">
        <title>The Draft Genome Sequence of Actinokineospora bangkokensis 44EHWT reveals the biosynthetic pathway of antifungal compounds Thailandins with unusual extender unit butylmalonyl-CoA.</title>
        <authorList>
            <person name="Greule A."/>
            <person name="Intra B."/>
            <person name="Flemming S."/>
            <person name="Rommel M.G."/>
            <person name="Panbangred W."/>
            <person name="Bechthold A."/>
        </authorList>
    </citation>
    <scope>NUCLEOTIDE SEQUENCE [LARGE SCALE GENOMIC DNA]</scope>
    <source>
        <strain evidence="5 6">44EHW</strain>
    </source>
</reference>
<dbReference type="PANTHER" id="PTHR43720:SF2">
    <property type="entry name" value="2-AMINOMUCONIC SEMIALDEHYDE DEHYDROGENASE"/>
    <property type="match status" value="1"/>
</dbReference>
<dbReference type="GO" id="GO:0016620">
    <property type="term" value="F:oxidoreductase activity, acting on the aldehyde or oxo group of donors, NAD or NADP as acceptor"/>
    <property type="evidence" value="ECO:0007669"/>
    <property type="project" value="InterPro"/>
</dbReference>
<feature type="domain" description="Aldehyde dehydrogenase" evidence="4">
    <location>
        <begin position="159"/>
        <end position="380"/>
    </location>
</feature>
<evidence type="ECO:0000256" key="3">
    <source>
        <dbReference type="ARBA" id="ARBA00023027"/>
    </source>
</evidence>
<dbReference type="Gene3D" id="3.40.605.10">
    <property type="entry name" value="Aldehyde Dehydrogenase, Chain A, domain 1"/>
    <property type="match status" value="1"/>
</dbReference>
<evidence type="ECO:0000313" key="6">
    <source>
        <dbReference type="Proteomes" id="UP000186040"/>
    </source>
</evidence>
<dbReference type="SUPFAM" id="SSF53720">
    <property type="entry name" value="ALDH-like"/>
    <property type="match status" value="1"/>
</dbReference>
<dbReference type="OrthoDB" id="229416at2"/>
<name>A0A1Q9LL44_9PSEU</name>
<dbReference type="InterPro" id="IPR015590">
    <property type="entry name" value="Aldehyde_DH_dom"/>
</dbReference>
<evidence type="ECO:0000259" key="4">
    <source>
        <dbReference type="Pfam" id="PF00171"/>
    </source>
</evidence>
<protein>
    <recommendedName>
        <fullName evidence="4">Aldehyde dehydrogenase domain-containing protein</fullName>
    </recommendedName>
</protein>
<dbReference type="InterPro" id="IPR016163">
    <property type="entry name" value="Ald_DH_C"/>
</dbReference>
<proteinExistence type="inferred from homology"/>
<dbReference type="STRING" id="1193682.BJP25_21870"/>
<gene>
    <name evidence="5" type="ORF">BJP25_21870</name>
</gene>
<evidence type="ECO:0000256" key="1">
    <source>
        <dbReference type="ARBA" id="ARBA00009986"/>
    </source>
</evidence>
<dbReference type="Pfam" id="PF00171">
    <property type="entry name" value="Aldedh"/>
    <property type="match status" value="1"/>
</dbReference>
<keyword evidence="2" id="KW-0560">Oxidoreductase</keyword>
<evidence type="ECO:0000313" key="5">
    <source>
        <dbReference type="EMBL" id="OLR92777.1"/>
    </source>
</evidence>
<evidence type="ECO:0000256" key="2">
    <source>
        <dbReference type="ARBA" id="ARBA00023002"/>
    </source>
</evidence>
<dbReference type="EMBL" id="MKQR01000016">
    <property type="protein sequence ID" value="OLR92777.1"/>
    <property type="molecule type" value="Genomic_DNA"/>
</dbReference>